<reference evidence="1" key="1">
    <citation type="submission" date="2022-11" db="EMBL/GenBank/DDBJ databases">
        <title>Genome Sequence of Boeremia exigua.</title>
        <authorList>
            <person name="Buettner E."/>
        </authorList>
    </citation>
    <scope>NUCLEOTIDE SEQUENCE</scope>
    <source>
        <strain evidence="1">CU02</strain>
    </source>
</reference>
<name>A0ACC2ISZ9_9PLEO</name>
<proteinExistence type="predicted"/>
<evidence type="ECO:0000313" key="1">
    <source>
        <dbReference type="EMBL" id="KAJ8118326.1"/>
    </source>
</evidence>
<organism evidence="1 2">
    <name type="scientific">Boeremia exigua</name>
    <dbReference type="NCBI Taxonomy" id="749465"/>
    <lineage>
        <taxon>Eukaryota</taxon>
        <taxon>Fungi</taxon>
        <taxon>Dikarya</taxon>
        <taxon>Ascomycota</taxon>
        <taxon>Pezizomycotina</taxon>
        <taxon>Dothideomycetes</taxon>
        <taxon>Pleosporomycetidae</taxon>
        <taxon>Pleosporales</taxon>
        <taxon>Pleosporineae</taxon>
        <taxon>Didymellaceae</taxon>
        <taxon>Boeremia</taxon>
    </lineage>
</organism>
<accession>A0ACC2ISZ9</accession>
<dbReference type="EMBL" id="JAPHNI010000022">
    <property type="protein sequence ID" value="KAJ8118326.1"/>
    <property type="molecule type" value="Genomic_DNA"/>
</dbReference>
<gene>
    <name evidence="1" type="ORF">OPT61_g662</name>
</gene>
<sequence>MLGLRYFKKHKRNQPQDSEESFESTSRSSSITSADHQDSVAPSSGRPSPIRAESSKSKRSSFASRFRRSSSIDIATITPHAPAQKSRPVSETRSDIITATQSDSPRELKATKLDSTQPIQNTVAHTELSTAQLSSSQTPKIARDSPEELPELVQPAPKDVAHDGSRSIHTTQVAALPDHFTISTNLSSQVSVVSHATSHSSKQQIQSSIMMSPRLSSPNGFGGMNGTSGVLSPPMSPSSALRSKGRLDSFTSSRATSGNFGFKSISKRGASGGGYKIGFVQESAISLRKRSMAELGAGVHQNISDVSYVNFLEWIRAERLTTLPHKGSRWDKVLIRALYFAEQLHNFDQAIQNFALDSQAAAAVGYGHARLLLELGHENSAALDKAFSVLYKFSLSFSSVLRRSELLAATAEIREQLCLLYTDLISLVVDVSIRFYKTANGMSSGSASLDIFELFGETIEGFRTRQDSVVELIWDSQIENEDFEDGEALDVKALSRWLSPQDRVLATLNRDHSFFVDQQVEMTCIWFQKHLAQFLQSDKSFLLITGQPGAGKTTLAGSIVERLQRPVNRKQVDTLFCSLSPDVPTTATSLAVVKSLLSQLLNQRVGNMGMYHALFRAYHHCRTSGDLKTYEEHLWQALGDSLKLPLDGGNDLVMVVDGLDEIESSQSASIQAAGGISSTALLEKLVNVTNQGQRVRLVTLSSKAKMPAQANGMLHEVTREEIRDDLHAVALRALVHNRHFHSKPGNEQETMLDRIIQAANGSFLWTILACELLNVQKSSDGVTSTLRDLESGKPSVQNLVQKLFTSFEPTSNAKTLLSWILAAERPLTTEEIHTLFTVDTKNGTLSDKGVNVHETLQSLRPFLSLNEHIVRFRHPIVHSALHELAHKNQIAIPLKDSETDLLLRVLAYAKFTLRDKGEPTIDNDDPSVADNLFRQHRFLEYTVRYWILHLQQSPLMPKNPAEFKPSTDLQKVLPDTVTFPILEQLVWGTQLPLPEAIDLHFLAGNVRKAVYTENHPTVLQTYLSIATSYLLLSDTKQASSYFFHCTKICRTVLSDIHPLTLECANHFLKISESLVTTTRTEIMTHREEILIVLITAYERQYGSTSELVIQTRKLLVEFYASLKEEDKALEIFRLIQEATIQHYGRNSHQAQDIEGHLNVVLGKGRGERRIDSYKESFFDDHDDENQVEVFDFGSIIGYLRRAESYTSRKEIALAERTYVELWQQISSKCRTTQSVEWHEKNIEVATTYSQFLKTQKRTTESSAVLTVVWEQYQHHQLSYSESIVSRLTSVAKEMKSIGSYTMALSIFKHASSFYKNVRQEESSVSREINHEVSETSTELVRQSLSISESSSETTTTVSESVYKDVFFSVIQSSKTVDSSTVALAKKLSTKYMEERNFSQAISVIQATLQRTWSSFLASSIHNVTLTSTFTQESIELVERLAECYLQLKQMERVEDTYSRFFRAALVTKEVDKKVFEKARTLLIAFYDKHGYQDNAISVYQDILVTYRSRYGPTHELTIQTLYILARRCQQHPRNHPYWIEYYLQIITSLNKDSDVCHKDALDAIVVVTKTYWQDRRYAEAVTIYRTLWNTFVRQTKQHKIFSEEKFVQSLYERYYQCLEETKASFESLHQVSKEYRETAIATFGAQSSVAVEATLALAQVSQRSEEHISQAISLYEEASKSTKTTTTTTRSSELKQALSSLYVRQMKTQSSSSYKAEHVERALSITQEQLSESTRVHGYSHESSLTHVRELATLYQRQQKTDLAVKTLTSAASQIISKETSSQKQIESAASIAASFHACQQTTVAHSLVQELHRQICAKDTRYASKWSFDLTKSSRSSLAFLASLQYNLRKDLNVTFAEIMASLTMEYIYFEQFRHTLQNNESLTNILLTAAPLRYFLRQNSQDEMITVVEDQAVGLFEKRDAQDLHTLSKETPRIFIVGILDHLGSGRNKDFNRSVILASNDSVSKLTKAKKFPEAYDIANLGFLYASKHDGYNGPRSIGLGFKLASLLVGRSGEKATDAALRKKMLDLSNKIVRKILDICKNLKINFAQIQLFELSHLSVLLGEQHDYETLEWLLTTLWNTRDAQRSWPPEILLNLGRRLICARYLAGSPIKAIRLAEDIAYNMRRAHGPRAPVTIETYELLAQLYTSMGETYQSKASSEKTGPLAQEYFKKALGVHEDILRLVVHEHGSGDDSDDELDTTAYLLAKEGVDVKKQEGQPAAVDSENIDRSAIALRHLQLLKLAYQRLGGWPKAYDEYERLNAQVFRTFGTEAKWKGVQGTERWSAKEFGNGKAESQDGGFNGIDDWALGSDKMILQAQNGPQHNGSNGVQIAKLRTGTEQTTAYV</sequence>
<comment type="caution">
    <text evidence="1">The sequence shown here is derived from an EMBL/GenBank/DDBJ whole genome shotgun (WGS) entry which is preliminary data.</text>
</comment>
<protein>
    <submittedName>
        <fullName evidence="1">Uncharacterized protein</fullName>
    </submittedName>
</protein>
<dbReference type="Proteomes" id="UP001153331">
    <property type="component" value="Unassembled WGS sequence"/>
</dbReference>
<keyword evidence="2" id="KW-1185">Reference proteome</keyword>
<evidence type="ECO:0000313" key="2">
    <source>
        <dbReference type="Proteomes" id="UP001153331"/>
    </source>
</evidence>